<dbReference type="EMBL" id="OX465085">
    <property type="protein sequence ID" value="CAI9301966.1"/>
    <property type="molecule type" value="Genomic_DNA"/>
</dbReference>
<accession>A0AA36A176</accession>
<reference evidence="1" key="1">
    <citation type="submission" date="2023-04" db="EMBL/GenBank/DDBJ databases">
        <authorList>
            <person name="Vijverberg K."/>
            <person name="Xiong W."/>
            <person name="Schranz E."/>
        </authorList>
    </citation>
    <scope>NUCLEOTIDE SEQUENCE</scope>
</reference>
<name>A0AA36A176_LACSI</name>
<organism evidence="1 2">
    <name type="scientific">Lactuca saligna</name>
    <name type="common">Willowleaf lettuce</name>
    <dbReference type="NCBI Taxonomy" id="75948"/>
    <lineage>
        <taxon>Eukaryota</taxon>
        <taxon>Viridiplantae</taxon>
        <taxon>Streptophyta</taxon>
        <taxon>Embryophyta</taxon>
        <taxon>Tracheophyta</taxon>
        <taxon>Spermatophyta</taxon>
        <taxon>Magnoliopsida</taxon>
        <taxon>eudicotyledons</taxon>
        <taxon>Gunneridae</taxon>
        <taxon>Pentapetalae</taxon>
        <taxon>asterids</taxon>
        <taxon>campanulids</taxon>
        <taxon>Asterales</taxon>
        <taxon>Asteraceae</taxon>
        <taxon>Cichorioideae</taxon>
        <taxon>Cichorieae</taxon>
        <taxon>Lactucinae</taxon>
        <taxon>Lactuca</taxon>
    </lineage>
</organism>
<evidence type="ECO:0000313" key="1">
    <source>
        <dbReference type="EMBL" id="CAI9301966.1"/>
    </source>
</evidence>
<evidence type="ECO:0000313" key="2">
    <source>
        <dbReference type="Proteomes" id="UP001177003"/>
    </source>
</evidence>
<gene>
    <name evidence="1" type="ORF">LSALG_LOCUS40483</name>
</gene>
<dbReference type="Proteomes" id="UP001177003">
    <property type="component" value="Chromosome 9"/>
</dbReference>
<proteinExistence type="predicted"/>
<sequence length="175" mass="19851">MEHSQTMPAEVKAFLEMDFSSYLHLGELYMEGLHRLCSDLDDEGKHPKGSTSGVGPSSTPLGKSYEHLKLMVTSPQQFHSNDVDDQAFLSFDGMAWNWKRAGHPRSISSSFGRHTTENSITLVLFSLSSWMTRGFRSSVHGVGVGRNTARKECRYYCRYRLALDEFFFGARRQLS</sequence>
<protein>
    <submittedName>
        <fullName evidence="1">Uncharacterized protein</fullName>
    </submittedName>
</protein>
<keyword evidence="2" id="KW-1185">Reference proteome</keyword>
<dbReference type="AlphaFoldDB" id="A0AA36A176"/>